<evidence type="ECO:0000313" key="1">
    <source>
        <dbReference type="EMBL" id="SLN62262.1"/>
    </source>
</evidence>
<dbReference type="GO" id="GO:0016787">
    <property type="term" value="F:hydrolase activity"/>
    <property type="evidence" value="ECO:0007669"/>
    <property type="project" value="UniProtKB-KW"/>
</dbReference>
<dbReference type="RefSeq" id="WP_085850312.1">
    <property type="nucleotide sequence ID" value="NZ_FNZV01000012.1"/>
</dbReference>
<keyword evidence="1" id="KW-0378">Hydrolase</keyword>
<dbReference type="Pfam" id="PF05013">
    <property type="entry name" value="FGase"/>
    <property type="match status" value="1"/>
</dbReference>
<dbReference type="STRING" id="658057.SAMN04488032_112136"/>
<dbReference type="InterPro" id="IPR007709">
    <property type="entry name" value="N-FG_amidohydro"/>
</dbReference>
<evidence type="ECO:0000313" key="2">
    <source>
        <dbReference type="Proteomes" id="UP000193307"/>
    </source>
</evidence>
<accession>A0A1Y5TEV3</accession>
<dbReference type="EMBL" id="FWFW01000012">
    <property type="protein sequence ID" value="SLN62262.1"/>
    <property type="molecule type" value="Genomic_DNA"/>
</dbReference>
<dbReference type="SUPFAM" id="SSF53187">
    <property type="entry name" value="Zn-dependent exopeptidases"/>
    <property type="match status" value="1"/>
</dbReference>
<protein>
    <submittedName>
        <fullName evidence="1">N-formylglutamate amidohydrolase</fullName>
    </submittedName>
</protein>
<sequence>MTKVPYRLRRPAKRTSFVVFSSPHSGCDYPKEMLEQSILDPLTLRSSEDVYVDRLFENTPKYGSVFLNALYPRAWLDLNRRSDEFDPALIADVTPRSLNARVLSGLGVVPRVVANGRAIYSGKLSRAEADARIVQVWQPYHLMLETILRETKILFGQALLIDCHSMPREALKYARTPKGIRPQIVLGDRYGASASSALISDVEAAFCAEGFDVMRNVPFAGAYISQHYGRPTQNQHCIQVEIDRSIYMNESTLEPSDGYEDVRLALDGAARRIARLEIGRMPVAAE</sequence>
<organism evidence="1 2">
    <name type="scientific">Pacificibacter marinus</name>
    <dbReference type="NCBI Taxonomy" id="658057"/>
    <lineage>
        <taxon>Bacteria</taxon>
        <taxon>Pseudomonadati</taxon>
        <taxon>Pseudomonadota</taxon>
        <taxon>Alphaproteobacteria</taxon>
        <taxon>Rhodobacterales</taxon>
        <taxon>Roseobacteraceae</taxon>
        <taxon>Pacificibacter</taxon>
    </lineage>
</organism>
<proteinExistence type="predicted"/>
<name>A0A1Y5TEV3_9RHOB</name>
<reference evidence="1 2" key="1">
    <citation type="submission" date="2017-03" db="EMBL/GenBank/DDBJ databases">
        <authorList>
            <person name="Afonso C.L."/>
            <person name="Miller P.J."/>
            <person name="Scott M.A."/>
            <person name="Spackman E."/>
            <person name="Goraichik I."/>
            <person name="Dimitrov K.M."/>
            <person name="Suarez D.L."/>
            <person name="Swayne D.E."/>
        </authorList>
    </citation>
    <scope>NUCLEOTIDE SEQUENCE [LARGE SCALE GENOMIC DNA]</scope>
    <source>
        <strain evidence="1 2">CECT 7971</strain>
    </source>
</reference>
<dbReference type="Gene3D" id="3.40.630.40">
    <property type="entry name" value="Zn-dependent exopeptidases"/>
    <property type="match status" value="1"/>
</dbReference>
<dbReference type="AlphaFoldDB" id="A0A1Y5TEV3"/>
<gene>
    <name evidence="1" type="ORF">PAM7971_03228</name>
</gene>
<dbReference type="Proteomes" id="UP000193307">
    <property type="component" value="Unassembled WGS sequence"/>
</dbReference>
<dbReference type="OrthoDB" id="9802050at2"/>
<keyword evidence="2" id="KW-1185">Reference proteome</keyword>